<evidence type="ECO:0000256" key="14">
    <source>
        <dbReference type="ARBA" id="ARBA00023128"/>
    </source>
</evidence>
<evidence type="ECO:0000256" key="4">
    <source>
        <dbReference type="ARBA" id="ARBA00012944"/>
    </source>
</evidence>
<feature type="transmembrane region" description="Helical" evidence="17">
    <location>
        <begin position="305"/>
        <end position="328"/>
    </location>
</feature>
<feature type="transmembrane region" description="Helical" evidence="17">
    <location>
        <begin position="348"/>
        <end position="371"/>
    </location>
</feature>
<dbReference type="EC" id="7.1.1.2" evidence="4 17"/>
<keyword evidence="10 17" id="KW-0249">Electron transport</keyword>
<dbReference type="GO" id="GO:0031966">
    <property type="term" value="C:mitochondrial membrane"/>
    <property type="evidence" value="ECO:0007669"/>
    <property type="project" value="UniProtKB-SubCell"/>
</dbReference>
<name>A0A344A2T8_TRIEB</name>
<feature type="transmembrane region" description="Helical" evidence="17">
    <location>
        <begin position="45"/>
        <end position="62"/>
    </location>
</feature>
<dbReference type="GO" id="GO:0048039">
    <property type="term" value="F:ubiquinone binding"/>
    <property type="evidence" value="ECO:0007669"/>
    <property type="project" value="TreeGrafter"/>
</dbReference>
<feature type="transmembrane region" description="Helical" evidence="17">
    <location>
        <begin position="125"/>
        <end position="143"/>
    </location>
</feature>
<evidence type="ECO:0000256" key="6">
    <source>
        <dbReference type="ARBA" id="ARBA00022448"/>
    </source>
</evidence>
<gene>
    <name evidence="19" type="primary">nad4</name>
</gene>
<keyword evidence="14 17" id="KW-0496">Mitochondrion</keyword>
<evidence type="ECO:0000256" key="10">
    <source>
        <dbReference type="ARBA" id="ARBA00022982"/>
    </source>
</evidence>
<comment type="similarity">
    <text evidence="3 17">Belongs to the complex I subunit 4 family.</text>
</comment>
<evidence type="ECO:0000256" key="1">
    <source>
        <dbReference type="ARBA" id="ARBA00003257"/>
    </source>
</evidence>
<keyword evidence="12 17" id="KW-0520">NAD</keyword>
<dbReference type="GO" id="GO:0042773">
    <property type="term" value="P:ATP synthesis coupled electron transport"/>
    <property type="evidence" value="ECO:0007669"/>
    <property type="project" value="InterPro"/>
</dbReference>
<evidence type="ECO:0000256" key="5">
    <source>
        <dbReference type="ARBA" id="ARBA00021006"/>
    </source>
</evidence>
<evidence type="ECO:0000256" key="15">
    <source>
        <dbReference type="ARBA" id="ARBA00023136"/>
    </source>
</evidence>
<keyword evidence="7 17" id="KW-0679">Respiratory chain</keyword>
<feature type="transmembrane region" description="Helical" evidence="17">
    <location>
        <begin position="243"/>
        <end position="262"/>
    </location>
</feature>
<evidence type="ECO:0000256" key="2">
    <source>
        <dbReference type="ARBA" id="ARBA00004225"/>
    </source>
</evidence>
<feature type="transmembrane region" description="Helical" evidence="17">
    <location>
        <begin position="69"/>
        <end position="87"/>
    </location>
</feature>
<dbReference type="EMBL" id="MG989238">
    <property type="protein sequence ID" value="AWU49079.1"/>
    <property type="molecule type" value="Genomic_DNA"/>
</dbReference>
<evidence type="ECO:0000256" key="12">
    <source>
        <dbReference type="ARBA" id="ARBA00023027"/>
    </source>
</evidence>
<dbReference type="GO" id="GO:0003954">
    <property type="term" value="F:NADH dehydrogenase activity"/>
    <property type="evidence" value="ECO:0007669"/>
    <property type="project" value="TreeGrafter"/>
</dbReference>
<dbReference type="InterPro" id="IPR001750">
    <property type="entry name" value="ND/Mrp_TM"/>
</dbReference>
<evidence type="ECO:0000256" key="3">
    <source>
        <dbReference type="ARBA" id="ARBA00009025"/>
    </source>
</evidence>
<evidence type="ECO:0000256" key="16">
    <source>
        <dbReference type="ARBA" id="ARBA00049551"/>
    </source>
</evidence>
<keyword evidence="8 17" id="KW-0812">Transmembrane</keyword>
<dbReference type="PANTHER" id="PTHR43507">
    <property type="entry name" value="NADH-UBIQUINONE OXIDOREDUCTASE CHAIN 4"/>
    <property type="match status" value="1"/>
</dbReference>
<dbReference type="PANTHER" id="PTHR43507:SF20">
    <property type="entry name" value="NADH-UBIQUINONE OXIDOREDUCTASE CHAIN 4"/>
    <property type="match status" value="1"/>
</dbReference>
<comment type="catalytic activity">
    <reaction evidence="16 17">
        <text>a ubiquinone + NADH + 5 H(+)(in) = a ubiquinol + NAD(+) + 4 H(+)(out)</text>
        <dbReference type="Rhea" id="RHEA:29091"/>
        <dbReference type="Rhea" id="RHEA-COMP:9565"/>
        <dbReference type="Rhea" id="RHEA-COMP:9566"/>
        <dbReference type="ChEBI" id="CHEBI:15378"/>
        <dbReference type="ChEBI" id="CHEBI:16389"/>
        <dbReference type="ChEBI" id="CHEBI:17976"/>
        <dbReference type="ChEBI" id="CHEBI:57540"/>
        <dbReference type="ChEBI" id="CHEBI:57945"/>
        <dbReference type="EC" id="7.1.1.2"/>
    </reaction>
</comment>
<keyword evidence="13 17" id="KW-0830">Ubiquinone</keyword>
<geneLocation type="mitochondrion" evidence="19"/>
<feature type="transmembrane region" description="Helical" evidence="17">
    <location>
        <begin position="7"/>
        <end position="33"/>
    </location>
</feature>
<feature type="transmembrane region" description="Helical" evidence="17">
    <location>
        <begin position="211"/>
        <end position="231"/>
    </location>
</feature>
<comment type="function">
    <text evidence="1">Core subunit of the mitochondrial membrane respiratory chain NADH dehydrogenase (Complex I) that is believed to belong to the minimal assembly required for catalysis. Complex I functions in the transfer of electrons from NADH to the respiratory chain. The immediate electron acceptor for the enzyme is believed to be ubiquinone.</text>
</comment>
<accession>A0A344A2T8</accession>
<feature type="transmembrane region" description="Helical" evidence="17">
    <location>
        <begin position="149"/>
        <end position="174"/>
    </location>
</feature>
<feature type="transmembrane region" description="Helical" evidence="17">
    <location>
        <begin position="181"/>
        <end position="199"/>
    </location>
</feature>
<reference evidence="19" key="1">
    <citation type="submission" date="2018-02" db="EMBL/GenBank/DDBJ databases">
        <title>Resolving the psyllid tree of life: Phylogenomic analysis of the superfamily Psylloidea (Hemiptera).</title>
        <authorList>
            <person name="Percy D.M."/>
            <person name="Sveinsson S."/>
            <person name="Lemmon A.R."/>
            <person name="Lemmon E.M."/>
            <person name="Ouvrard D."/>
            <person name="Burckhardt D."/>
        </authorList>
    </citation>
    <scope>NUCLEOTIDE SEQUENCE</scope>
    <source>
        <strain evidence="19">DP2.idba.122_circ</strain>
    </source>
</reference>
<feature type="domain" description="NADH:quinone oxidoreductase/Mrp antiporter transmembrane" evidence="18">
    <location>
        <begin position="89"/>
        <end position="359"/>
    </location>
</feature>
<keyword evidence="9" id="KW-1278">Translocase</keyword>
<comment type="subcellular location">
    <subcellularLocation>
        <location evidence="2 17">Mitochondrion membrane</location>
        <topology evidence="2 17">Multi-pass membrane protein</topology>
    </subcellularLocation>
</comment>
<feature type="transmembrane region" description="Helical" evidence="17">
    <location>
        <begin position="93"/>
        <end position="113"/>
    </location>
</feature>
<feature type="transmembrane region" description="Helical" evidence="17">
    <location>
        <begin position="274"/>
        <end position="293"/>
    </location>
</feature>
<evidence type="ECO:0000256" key="17">
    <source>
        <dbReference type="RuleBase" id="RU003297"/>
    </source>
</evidence>
<dbReference type="Pfam" id="PF00361">
    <property type="entry name" value="Proton_antipo_M"/>
    <property type="match status" value="1"/>
</dbReference>
<protein>
    <recommendedName>
        <fullName evidence="5 17">NADH-ubiquinone oxidoreductase chain 4</fullName>
        <ecNumber evidence="4 17">7.1.1.2</ecNumber>
    </recommendedName>
</protein>
<sequence>MLEVLMGMLFIVVLSSWLLNMNCLVMFFMILMFKFYDNGEYNIKLIMFLLSIWLVIMMMMSVEFNLKTYDLLLVFVMLLISLFLTFYSETMFIFYLGFEMSVIPVLLIIYGWGYQPDRLDAGFYMMLYTVFFSLPLLLGIFYFENLQNWSIIVVCLYLMAFLVKLPMFGLHFWLPRAHVEAPVFGSMILAGVMLKLGGYGIMKISLLKGDYIYLNVQMIITISILGGLWLSWKCFIQSDMKMLVAYSSVVHMSLVLAGLLTFREMALAGTMYMMIGHGLCSSGLFCVLGLTYNRTLTRSIYLNKGILSLMPICSMWWFFFCSSNLSFPPCLNLFGEILLFTSILSWNIHLYMIMLMMGVFSSMYSIYLYAFTQQGQMSNFFCFKNFNLNESLLMMLHWLPLNYLMLDLLLMILY</sequence>
<evidence type="ECO:0000256" key="11">
    <source>
        <dbReference type="ARBA" id="ARBA00022989"/>
    </source>
</evidence>
<dbReference type="InterPro" id="IPR003918">
    <property type="entry name" value="NADH_UbQ_OxRdtase"/>
</dbReference>
<evidence type="ECO:0000256" key="7">
    <source>
        <dbReference type="ARBA" id="ARBA00022660"/>
    </source>
</evidence>
<evidence type="ECO:0000256" key="13">
    <source>
        <dbReference type="ARBA" id="ARBA00023075"/>
    </source>
</evidence>
<dbReference type="PRINTS" id="PR01437">
    <property type="entry name" value="NUOXDRDTASE4"/>
</dbReference>
<evidence type="ECO:0000313" key="19">
    <source>
        <dbReference type="EMBL" id="AWU49079.1"/>
    </source>
</evidence>
<keyword evidence="6 17" id="KW-0813">Transport</keyword>
<keyword evidence="11 17" id="KW-1133">Transmembrane helix</keyword>
<evidence type="ECO:0000256" key="9">
    <source>
        <dbReference type="ARBA" id="ARBA00022967"/>
    </source>
</evidence>
<keyword evidence="15 17" id="KW-0472">Membrane</keyword>
<dbReference type="GO" id="GO:0008137">
    <property type="term" value="F:NADH dehydrogenase (ubiquinone) activity"/>
    <property type="evidence" value="ECO:0007669"/>
    <property type="project" value="UniProtKB-UniRule"/>
</dbReference>
<comment type="function">
    <text evidence="17">Core subunit of the mitochondrial membrane respiratory chain NADH dehydrogenase (Complex I) which catalyzes electron transfer from NADH through the respiratory chain, using ubiquinone as an electron acceptor. Essential for the catalytic activity and assembly of complex I.</text>
</comment>
<evidence type="ECO:0000256" key="8">
    <source>
        <dbReference type="ARBA" id="ARBA00022692"/>
    </source>
</evidence>
<feature type="transmembrane region" description="Helical" evidence="17">
    <location>
        <begin position="392"/>
        <end position="413"/>
    </location>
</feature>
<evidence type="ECO:0000259" key="18">
    <source>
        <dbReference type="Pfam" id="PF00361"/>
    </source>
</evidence>
<proteinExistence type="inferred from homology"/>
<dbReference type="GO" id="GO:0015990">
    <property type="term" value="P:electron transport coupled proton transport"/>
    <property type="evidence" value="ECO:0007669"/>
    <property type="project" value="TreeGrafter"/>
</dbReference>
<dbReference type="AlphaFoldDB" id="A0A344A2T8"/>
<organism evidence="19">
    <name type="scientific">Trioza erytreae</name>
    <name type="common">African citrus psyllid</name>
    <name type="synonym">Aleurodes erytreae</name>
    <dbReference type="NCBI Taxonomy" id="1778831"/>
    <lineage>
        <taxon>Eukaryota</taxon>
        <taxon>Metazoa</taxon>
        <taxon>Ecdysozoa</taxon>
        <taxon>Arthropoda</taxon>
        <taxon>Hexapoda</taxon>
        <taxon>Insecta</taxon>
        <taxon>Pterygota</taxon>
        <taxon>Neoptera</taxon>
        <taxon>Paraneoptera</taxon>
        <taxon>Hemiptera</taxon>
        <taxon>Sternorrhyncha</taxon>
        <taxon>Psylloidea</taxon>
        <taxon>Triozidae</taxon>
        <taxon>Trioza</taxon>
    </lineage>
</organism>